<evidence type="ECO:0000256" key="1">
    <source>
        <dbReference type="SAM" id="MobiDB-lite"/>
    </source>
</evidence>
<comment type="caution">
    <text evidence="2">The sequence shown here is derived from an EMBL/GenBank/DDBJ whole genome shotgun (WGS) entry which is preliminary data.</text>
</comment>
<name>A0AAD5W1A2_9AGAR</name>
<evidence type="ECO:0000313" key="2">
    <source>
        <dbReference type="EMBL" id="KAJ3570526.1"/>
    </source>
</evidence>
<sequence length="230" mass="25970">MSDPSQSQQPKSALLPNEKTIEPSSSAPTLDLTTLYAVLQALNLQQQPQRPPPSFKALTPMLSTAWNWEKDPVLKHSKDNWKSWSKCVGVILCQYNTSNYVSSKTYQMVPPDAEGRINWEGAYNMICGFILTTISLKEIGPFKSITAAKELWESLEEVYNQPGLLSHCDINSKIWNHPFSWSSPIADQLHDLWELIGSLYEQGIPSENDLYLLVIMWNLNSPDMASEVLP</sequence>
<gene>
    <name evidence="2" type="ORF">NP233_g4343</name>
</gene>
<feature type="compositionally biased region" description="Polar residues" evidence="1">
    <location>
        <begin position="1"/>
        <end position="11"/>
    </location>
</feature>
<dbReference type="AlphaFoldDB" id="A0AAD5W1A2"/>
<feature type="region of interest" description="Disordered" evidence="1">
    <location>
        <begin position="1"/>
        <end position="27"/>
    </location>
</feature>
<dbReference type="Proteomes" id="UP001213000">
    <property type="component" value="Unassembled WGS sequence"/>
</dbReference>
<protein>
    <submittedName>
        <fullName evidence="2">Uncharacterized protein</fullName>
    </submittedName>
</protein>
<keyword evidence="3" id="KW-1185">Reference proteome</keyword>
<evidence type="ECO:0000313" key="3">
    <source>
        <dbReference type="Proteomes" id="UP001213000"/>
    </source>
</evidence>
<dbReference type="EMBL" id="JANIEX010000233">
    <property type="protein sequence ID" value="KAJ3570526.1"/>
    <property type="molecule type" value="Genomic_DNA"/>
</dbReference>
<organism evidence="2 3">
    <name type="scientific">Leucocoprinus birnbaumii</name>
    <dbReference type="NCBI Taxonomy" id="56174"/>
    <lineage>
        <taxon>Eukaryota</taxon>
        <taxon>Fungi</taxon>
        <taxon>Dikarya</taxon>
        <taxon>Basidiomycota</taxon>
        <taxon>Agaricomycotina</taxon>
        <taxon>Agaricomycetes</taxon>
        <taxon>Agaricomycetidae</taxon>
        <taxon>Agaricales</taxon>
        <taxon>Agaricineae</taxon>
        <taxon>Agaricaceae</taxon>
        <taxon>Leucocoprinus</taxon>
    </lineage>
</organism>
<proteinExistence type="predicted"/>
<reference evidence="2" key="1">
    <citation type="submission" date="2022-07" db="EMBL/GenBank/DDBJ databases">
        <title>Genome Sequence of Leucocoprinus birnbaumii.</title>
        <authorList>
            <person name="Buettner E."/>
        </authorList>
    </citation>
    <scope>NUCLEOTIDE SEQUENCE</scope>
    <source>
        <strain evidence="2">VT141</strain>
    </source>
</reference>
<accession>A0AAD5W1A2</accession>